<dbReference type="PANTHER" id="PTHR11215">
    <property type="entry name" value="METAL DEPENDENT HYDROLASE - RELATED"/>
    <property type="match status" value="1"/>
</dbReference>
<sequence>MNTAPLPLLVTHSGGFHCDDALAYAVLRLALGLGEAGTDHTLIRTRDAATIERATIAFDVGLVSDAGAGRFDHHQRGAPTREDGLPFSAAGLVWQRYGADAVRALLRPLGEEAVALAPQVATAIDESIIRRVDAIDNGVGPRDDTLGLGALVSDFNPTWDSPALGDVAAEDALFREASDLCEAVLRRRVDMVRAKLAGETEVMAAHAAGQDGRLLVMDRKLPWRSLAFRQGWPILYAIYPVPNGNWMVDAMPPEPGSFAQRLPLPEAWAGLQGAPLVAASGIPDAVFVHVKRFIGSASSREGALAMARAAMTIGGA</sequence>
<protein>
    <submittedName>
        <fullName evidence="2">MYG1 family protein</fullName>
    </submittedName>
</protein>
<evidence type="ECO:0000313" key="3">
    <source>
        <dbReference type="Proteomes" id="UP001201985"/>
    </source>
</evidence>
<keyword evidence="3" id="KW-1185">Reference proteome</keyword>
<reference evidence="2 3" key="1">
    <citation type="submission" date="2022-03" db="EMBL/GenBank/DDBJ databases">
        <title>Complete genome analysis of Roseomonas KG 17.1 : a prolific producer of plant growth promoters.</title>
        <authorList>
            <person name="Saadouli I."/>
            <person name="Najjari A."/>
            <person name="Mosbah A."/>
            <person name="Ouzari H.I."/>
        </authorList>
    </citation>
    <scope>NUCLEOTIDE SEQUENCE [LARGE SCALE GENOMIC DNA]</scope>
    <source>
        <strain evidence="2 3">KG17-1</strain>
    </source>
</reference>
<comment type="caution">
    <text evidence="2">The sequence shown here is derived from an EMBL/GenBank/DDBJ whole genome shotgun (WGS) entry which is preliminary data.</text>
</comment>
<gene>
    <name evidence="2" type="ORF">MON41_19785</name>
</gene>
<dbReference type="Pfam" id="PF03690">
    <property type="entry name" value="MYG1_exonuc"/>
    <property type="match status" value="1"/>
</dbReference>
<accession>A0ABS9WAX9</accession>
<dbReference type="Proteomes" id="UP001201985">
    <property type="component" value="Unassembled WGS sequence"/>
</dbReference>
<name>A0ABS9WAX9_9PROT</name>
<dbReference type="RefSeq" id="WP_120009185.1">
    <property type="nucleotide sequence ID" value="NZ_JALBUU010000079.1"/>
</dbReference>
<dbReference type="EMBL" id="JALBUU010000079">
    <property type="protein sequence ID" value="MCI0755910.1"/>
    <property type="molecule type" value="Genomic_DNA"/>
</dbReference>
<evidence type="ECO:0000256" key="1">
    <source>
        <dbReference type="ARBA" id="ARBA00010105"/>
    </source>
</evidence>
<evidence type="ECO:0000313" key="2">
    <source>
        <dbReference type="EMBL" id="MCI0755910.1"/>
    </source>
</evidence>
<proteinExistence type="inferred from homology"/>
<dbReference type="PANTHER" id="PTHR11215:SF1">
    <property type="entry name" value="MYG1 EXONUCLEASE"/>
    <property type="match status" value="1"/>
</dbReference>
<comment type="similarity">
    <text evidence="1">Belongs to the MYG1 family.</text>
</comment>
<dbReference type="InterPro" id="IPR003226">
    <property type="entry name" value="MYG1_exonuclease"/>
</dbReference>
<organism evidence="2 3">
    <name type="scientific">Teichococcus vastitatis</name>
    <dbReference type="NCBI Taxonomy" id="2307076"/>
    <lineage>
        <taxon>Bacteria</taxon>
        <taxon>Pseudomonadati</taxon>
        <taxon>Pseudomonadota</taxon>
        <taxon>Alphaproteobacteria</taxon>
        <taxon>Acetobacterales</taxon>
        <taxon>Roseomonadaceae</taxon>
        <taxon>Roseomonas</taxon>
    </lineage>
</organism>